<keyword evidence="2" id="KW-1185">Reference proteome</keyword>
<dbReference type="Gene3D" id="3.40.50.880">
    <property type="match status" value="1"/>
</dbReference>
<reference evidence="1 2" key="1">
    <citation type="submission" date="2021-03" db="EMBL/GenBank/DDBJ databases">
        <title>Complete Genome Sequences of Two Lysobacter Strains Isolated from Sea Water (Lysobacter caseinilyticus) and Soil (Lysobacter helvus) in South Korea.</title>
        <authorList>
            <person name="Watanabe Y."/>
            <person name="Arakawa K."/>
        </authorList>
    </citation>
    <scope>NUCLEOTIDE SEQUENCE [LARGE SCALE GENOMIC DNA]</scope>
    <source>
        <strain evidence="1 2">D10</strain>
    </source>
</reference>
<organism evidence="1 2">
    <name type="scientific">Lysobacter helvus</name>
    <dbReference type="NCBI Taxonomy" id="2675059"/>
    <lineage>
        <taxon>Bacteria</taxon>
        <taxon>Pseudomonadati</taxon>
        <taxon>Pseudomonadota</taxon>
        <taxon>Gammaproteobacteria</taxon>
        <taxon>Lysobacterales</taxon>
        <taxon>Lysobacteraceae</taxon>
        <taxon>Lysobacter</taxon>
    </lineage>
</organism>
<name>A0ABM7QF39_9GAMM</name>
<evidence type="ECO:0008006" key="3">
    <source>
        <dbReference type="Google" id="ProtNLM"/>
    </source>
</evidence>
<dbReference type="EMBL" id="AP024546">
    <property type="protein sequence ID" value="BCT96162.1"/>
    <property type="molecule type" value="Genomic_DNA"/>
</dbReference>
<sequence>MRRTLKVLGVLVGLVVAFLVFAYWYDSVGQKADPGFVVAVAHPAYAGTTAPRVAFDVAHRNWHTPTERYRPLADLLRKDGYRVDALATPLSAEALRDVDILVIANAMGPDGHETQPAFTDAEGIALQQWVHDGGALLLIADHSPFGAAAAPLAKHFGVTMYLTYARDDDHHSGWDNERLLFSRANGLLPDSAITRGRTKDEQVSSVVTFTGQSLSVPAGATVLLRMSDVAYDWESRSVRTPAKGHAQGIAMQVGAGRVVVLGEAGMLSAQVDPLGFKMGMNTDGNDNRQFALNVFHWLSGALR</sequence>
<accession>A0ABM7QF39</accession>
<dbReference type="InterPro" id="IPR029062">
    <property type="entry name" value="Class_I_gatase-like"/>
</dbReference>
<evidence type="ECO:0000313" key="2">
    <source>
        <dbReference type="Proteomes" id="UP000680514"/>
    </source>
</evidence>
<dbReference type="RefSeq" id="WP_213433959.1">
    <property type="nucleotide sequence ID" value="NZ_AP024546.1"/>
</dbReference>
<protein>
    <recommendedName>
        <fullName evidence="3">DUF4350 domain-containing protein</fullName>
    </recommendedName>
</protein>
<proteinExistence type="predicted"/>
<dbReference type="SUPFAM" id="SSF52317">
    <property type="entry name" value="Class I glutamine amidotransferase-like"/>
    <property type="match status" value="1"/>
</dbReference>
<evidence type="ECO:0000313" key="1">
    <source>
        <dbReference type="EMBL" id="BCT96162.1"/>
    </source>
</evidence>
<gene>
    <name evidence="1" type="ORF">LYSHEL_20330</name>
</gene>
<dbReference type="Proteomes" id="UP000680514">
    <property type="component" value="Chromosome"/>
</dbReference>